<evidence type="ECO:0000313" key="11">
    <source>
        <dbReference type="EMBL" id="CAH2014620.1"/>
    </source>
</evidence>
<protein>
    <submittedName>
        <fullName evidence="11">Uncharacterized protein</fullName>
    </submittedName>
</protein>
<dbReference type="PANTHER" id="PTHR21137:SF35">
    <property type="entry name" value="ODORANT RECEPTOR 19A-RELATED"/>
    <property type="match status" value="1"/>
</dbReference>
<dbReference type="PANTHER" id="PTHR21137">
    <property type="entry name" value="ODORANT RECEPTOR"/>
    <property type="match status" value="1"/>
</dbReference>
<accession>A0A9P0ML65</accession>
<keyword evidence="8" id="KW-0675">Receptor</keyword>
<evidence type="ECO:0000256" key="7">
    <source>
        <dbReference type="ARBA" id="ARBA00023136"/>
    </source>
</evidence>
<sequence length="241" mass="28334">MSHYTIEKCLTMAWIVGAHPDMRHNKWQLSIFVALAIGNWITIYLIISLLFYKEDTITIGDFAETFSGMSLVIHGIQRSFSLFFNRKQISEMLQYVRTTFWKESDLDMTDEEKYICKKYYNRLKIAMYVFACSCTSNLFGFCCQTFFSDENILPLACYKPDWVPFYSFWFLQAEKTFSRAYFSKWYENLENAQPTKNIILQSQQRVFITAGRLIDINLATSLATVKTMVSYCMFLRTMGVD</sequence>
<organism evidence="11 12">
    <name type="scientific">Acanthoscelides obtectus</name>
    <name type="common">Bean weevil</name>
    <name type="synonym">Bruchus obtectus</name>
    <dbReference type="NCBI Taxonomy" id="200917"/>
    <lineage>
        <taxon>Eukaryota</taxon>
        <taxon>Metazoa</taxon>
        <taxon>Ecdysozoa</taxon>
        <taxon>Arthropoda</taxon>
        <taxon>Hexapoda</taxon>
        <taxon>Insecta</taxon>
        <taxon>Pterygota</taxon>
        <taxon>Neoptera</taxon>
        <taxon>Endopterygota</taxon>
        <taxon>Coleoptera</taxon>
        <taxon>Polyphaga</taxon>
        <taxon>Cucujiformia</taxon>
        <taxon>Chrysomeloidea</taxon>
        <taxon>Chrysomelidae</taxon>
        <taxon>Bruchinae</taxon>
        <taxon>Bruchini</taxon>
        <taxon>Acanthoscelides</taxon>
    </lineage>
</organism>
<keyword evidence="4 10" id="KW-0812">Transmembrane</keyword>
<comment type="subcellular location">
    <subcellularLocation>
        <location evidence="1">Cell membrane</location>
        <topology evidence="1">Multi-pass membrane protein</topology>
    </subcellularLocation>
</comment>
<dbReference type="EMBL" id="CAKOFQ010008525">
    <property type="protein sequence ID" value="CAH2014620.1"/>
    <property type="molecule type" value="Genomic_DNA"/>
</dbReference>
<reference evidence="11" key="1">
    <citation type="submission" date="2022-03" db="EMBL/GenBank/DDBJ databases">
        <authorList>
            <person name="Sayadi A."/>
        </authorList>
    </citation>
    <scope>NUCLEOTIDE SEQUENCE</scope>
</reference>
<keyword evidence="9" id="KW-0807">Transducer</keyword>
<keyword evidence="12" id="KW-1185">Reference proteome</keyword>
<keyword evidence="5" id="KW-0552">Olfaction</keyword>
<keyword evidence="2" id="KW-1003">Cell membrane</keyword>
<comment type="caution">
    <text evidence="11">The sequence shown here is derived from an EMBL/GenBank/DDBJ whole genome shotgun (WGS) entry which is preliminary data.</text>
</comment>
<evidence type="ECO:0000256" key="5">
    <source>
        <dbReference type="ARBA" id="ARBA00022725"/>
    </source>
</evidence>
<feature type="transmembrane region" description="Helical" evidence="10">
    <location>
        <begin position="125"/>
        <end position="147"/>
    </location>
</feature>
<evidence type="ECO:0000256" key="10">
    <source>
        <dbReference type="SAM" id="Phobius"/>
    </source>
</evidence>
<evidence type="ECO:0000256" key="1">
    <source>
        <dbReference type="ARBA" id="ARBA00004651"/>
    </source>
</evidence>
<dbReference type="GO" id="GO:0005886">
    <property type="term" value="C:plasma membrane"/>
    <property type="evidence" value="ECO:0007669"/>
    <property type="project" value="UniProtKB-SubCell"/>
</dbReference>
<keyword evidence="3" id="KW-0716">Sensory transduction</keyword>
<gene>
    <name evidence="11" type="ORF">ACAOBT_LOCUS34240</name>
</gene>
<evidence type="ECO:0000256" key="3">
    <source>
        <dbReference type="ARBA" id="ARBA00022606"/>
    </source>
</evidence>
<evidence type="ECO:0000256" key="2">
    <source>
        <dbReference type="ARBA" id="ARBA00022475"/>
    </source>
</evidence>
<dbReference type="Proteomes" id="UP001152888">
    <property type="component" value="Unassembled WGS sequence"/>
</dbReference>
<proteinExistence type="predicted"/>
<keyword evidence="7 10" id="KW-0472">Membrane</keyword>
<dbReference type="GO" id="GO:0004984">
    <property type="term" value="F:olfactory receptor activity"/>
    <property type="evidence" value="ECO:0007669"/>
    <property type="project" value="InterPro"/>
</dbReference>
<feature type="transmembrane region" description="Helical" evidence="10">
    <location>
        <begin position="29"/>
        <end position="52"/>
    </location>
</feature>
<keyword evidence="6 10" id="KW-1133">Transmembrane helix</keyword>
<name>A0A9P0ML65_ACAOB</name>
<evidence type="ECO:0000256" key="4">
    <source>
        <dbReference type="ARBA" id="ARBA00022692"/>
    </source>
</evidence>
<evidence type="ECO:0000256" key="8">
    <source>
        <dbReference type="ARBA" id="ARBA00023170"/>
    </source>
</evidence>
<dbReference type="GO" id="GO:0005549">
    <property type="term" value="F:odorant binding"/>
    <property type="evidence" value="ECO:0007669"/>
    <property type="project" value="InterPro"/>
</dbReference>
<dbReference type="AlphaFoldDB" id="A0A9P0ML65"/>
<evidence type="ECO:0000256" key="6">
    <source>
        <dbReference type="ARBA" id="ARBA00022989"/>
    </source>
</evidence>
<dbReference type="OrthoDB" id="6784258at2759"/>
<evidence type="ECO:0000256" key="9">
    <source>
        <dbReference type="ARBA" id="ARBA00023224"/>
    </source>
</evidence>
<dbReference type="GO" id="GO:0007165">
    <property type="term" value="P:signal transduction"/>
    <property type="evidence" value="ECO:0007669"/>
    <property type="project" value="UniProtKB-KW"/>
</dbReference>
<evidence type="ECO:0000313" key="12">
    <source>
        <dbReference type="Proteomes" id="UP001152888"/>
    </source>
</evidence>
<dbReference type="InterPro" id="IPR004117">
    <property type="entry name" value="7tm6_olfct_rcpt"/>
</dbReference>